<accession>A0A1S1NGV3</accession>
<name>A0A1S1NGV3_9MYCO</name>
<dbReference type="Pfam" id="PF00106">
    <property type="entry name" value="adh_short"/>
    <property type="match status" value="1"/>
</dbReference>
<dbReference type="InterPro" id="IPR020904">
    <property type="entry name" value="Sc_DH/Rdtase_CS"/>
</dbReference>
<keyword evidence="8" id="KW-1185">Reference proteome</keyword>
<dbReference type="PRINTS" id="PR00080">
    <property type="entry name" value="SDRFAMILY"/>
</dbReference>
<evidence type="ECO:0000256" key="1">
    <source>
        <dbReference type="ARBA" id="ARBA00006484"/>
    </source>
</evidence>
<reference evidence="6 8" key="1">
    <citation type="submission" date="2016-10" db="EMBL/GenBank/DDBJ databases">
        <title>Genome sequence of Mycobacterium talmonii.</title>
        <authorList>
            <person name="Greninger A.L."/>
            <person name="Elliott B."/>
            <person name="Vasireddy S."/>
            <person name="Vasireddy R."/>
        </authorList>
    </citation>
    <scope>NUCLEOTIDE SEQUENCE [LARGE SCALE GENOMIC DNA]</scope>
    <source>
        <strain evidence="6">MO-5499</strain>
        <strain evidence="8">NE-TNMC-100812</strain>
    </source>
</reference>
<comment type="caution">
    <text evidence="6">The sequence shown here is derived from an EMBL/GenBank/DDBJ whole genome shotgun (WGS) entry which is preliminary data.</text>
</comment>
<reference evidence="7 9" key="2">
    <citation type="journal article" date="2017" name="Int. J. Syst. Evol. Microbiol.">
        <title>Mycobacterium talmoniae sp. nov., a slowly growing mycobacterium isolated from human respiratory samples.</title>
        <authorList>
            <person name="Davidson R.M."/>
            <person name="DeGroote M.A."/>
            <person name="Marola J.L."/>
            <person name="Buss S."/>
            <person name="Jones V."/>
            <person name="McNeil M.R."/>
            <person name="Freifeld A.G."/>
            <person name="Elaine Epperson L."/>
            <person name="Hasan N.A."/>
            <person name="Jackson M."/>
            <person name="Iwen P.C."/>
            <person name="Salfinger M."/>
            <person name="Strong M."/>
        </authorList>
    </citation>
    <scope>NUCLEOTIDE SEQUENCE [LARGE SCALE GENOMIC DNA]</scope>
    <source>
        <strain evidence="7 9">ATCC BAA-2683</strain>
    </source>
</reference>
<dbReference type="InterPro" id="IPR057326">
    <property type="entry name" value="KR_dom"/>
</dbReference>
<evidence type="ECO:0000256" key="2">
    <source>
        <dbReference type="ARBA" id="ARBA00022857"/>
    </source>
</evidence>
<dbReference type="EMBL" id="MLQM01000026">
    <property type="protein sequence ID" value="OHV04976.1"/>
    <property type="molecule type" value="Genomic_DNA"/>
</dbReference>
<dbReference type="InterPro" id="IPR036291">
    <property type="entry name" value="NAD(P)-bd_dom_sf"/>
</dbReference>
<proteinExistence type="inferred from homology"/>
<dbReference type="RefSeq" id="WP_071024005.1">
    <property type="nucleotide sequence ID" value="NZ_MLQM01000026.1"/>
</dbReference>
<feature type="domain" description="Ketoreductase" evidence="5">
    <location>
        <begin position="6"/>
        <end position="186"/>
    </location>
</feature>
<dbReference type="PANTHER" id="PTHR43391">
    <property type="entry name" value="RETINOL DEHYDROGENASE-RELATED"/>
    <property type="match status" value="1"/>
</dbReference>
<reference evidence="7" key="3">
    <citation type="submission" date="2018-01" db="EMBL/GenBank/DDBJ databases">
        <authorList>
            <person name="Gaut B.S."/>
            <person name="Morton B.R."/>
            <person name="Clegg M.T."/>
            <person name="Duvall M.R."/>
        </authorList>
    </citation>
    <scope>NUCLEOTIDE SEQUENCE</scope>
    <source>
        <strain evidence="7">ATCC BAA-2683</strain>
    </source>
</reference>
<evidence type="ECO:0000313" key="9">
    <source>
        <dbReference type="Proteomes" id="UP000238296"/>
    </source>
</evidence>
<dbReference type="SUPFAM" id="SSF51735">
    <property type="entry name" value="NAD(P)-binding Rossmann-fold domains"/>
    <property type="match status" value="1"/>
</dbReference>
<dbReference type="AlphaFoldDB" id="A0A1S1NGV3"/>
<dbReference type="FunFam" id="3.40.50.720:FF:000084">
    <property type="entry name" value="Short-chain dehydrogenase reductase"/>
    <property type="match status" value="1"/>
</dbReference>
<evidence type="ECO:0000259" key="5">
    <source>
        <dbReference type="SMART" id="SM00822"/>
    </source>
</evidence>
<keyword evidence="2" id="KW-0521">NADP</keyword>
<dbReference type="CDD" id="cd05233">
    <property type="entry name" value="SDR_c"/>
    <property type="match status" value="1"/>
</dbReference>
<keyword evidence="3 7" id="KW-0560">Oxidoreductase</keyword>
<dbReference type="PROSITE" id="PS00061">
    <property type="entry name" value="ADH_SHORT"/>
    <property type="match status" value="1"/>
</dbReference>
<gene>
    <name evidence="7" type="primary">ephD_5</name>
    <name evidence="6" type="ORF">BKN37_07585</name>
    <name evidence="7" type="ORF">C1Y40_01444</name>
</gene>
<evidence type="ECO:0000256" key="4">
    <source>
        <dbReference type="RuleBase" id="RU000363"/>
    </source>
</evidence>
<dbReference type="EC" id="1.-.-.-" evidence="7"/>
<dbReference type="PANTHER" id="PTHR43391:SF14">
    <property type="entry name" value="DEHYDROGENASE_REDUCTASE SDR FAMILY PROTEIN 7-LIKE"/>
    <property type="match status" value="1"/>
</dbReference>
<dbReference type="EMBL" id="PPEA01000211">
    <property type="protein sequence ID" value="PQM48330.1"/>
    <property type="molecule type" value="Genomic_DNA"/>
</dbReference>
<dbReference type="SMART" id="SM00822">
    <property type="entry name" value="PKS_KR"/>
    <property type="match status" value="1"/>
</dbReference>
<dbReference type="Proteomes" id="UP000179734">
    <property type="component" value="Unassembled WGS sequence"/>
</dbReference>
<dbReference type="Gene3D" id="3.40.50.720">
    <property type="entry name" value="NAD(P)-binding Rossmann-like Domain"/>
    <property type="match status" value="1"/>
</dbReference>
<dbReference type="InterPro" id="IPR002347">
    <property type="entry name" value="SDR_fam"/>
</dbReference>
<dbReference type="Proteomes" id="UP000238296">
    <property type="component" value="Unassembled WGS sequence"/>
</dbReference>
<sequence>MELENKVVAITGAARGIGLATAKAFLANGAKVAIGDLDAELAEKVAAELGAEPGATVVGLSLDVTDPDSFAAFLDEVEAQLGPLDVLVNNAGIMPTGLFVDESPSMTRRMIDINVHGVVNGSRLAAARFMLRRAGHIVNIASLAGVTGEPGLATYCGTKHFVVGFTESLHRELHPYGVGVSTILPGIINTELSAGTRVPGWAKPLGTAEPEEVAAGIVSAVTKDRPLKVVPAALGGILTSMSLLPAKARFAVAHALKFDQLVSGADPMARAAYHRRLEEQ</sequence>
<evidence type="ECO:0000313" key="6">
    <source>
        <dbReference type="EMBL" id="OHV04976.1"/>
    </source>
</evidence>
<dbReference type="NCBIfam" id="NF005878">
    <property type="entry name" value="PRK07825.1"/>
    <property type="match status" value="1"/>
</dbReference>
<protein>
    <submittedName>
        <fullName evidence="7">Putative oxidoreductase EphD</fullName>
        <ecNumber evidence="7">1.-.-.-</ecNumber>
    </submittedName>
    <submittedName>
        <fullName evidence="6">Short-chain dehydrogenase</fullName>
    </submittedName>
</protein>
<comment type="similarity">
    <text evidence="1 4">Belongs to the short-chain dehydrogenases/reductases (SDR) family.</text>
</comment>
<dbReference type="PRINTS" id="PR00081">
    <property type="entry name" value="GDHRDH"/>
</dbReference>
<dbReference type="GO" id="GO:0016491">
    <property type="term" value="F:oxidoreductase activity"/>
    <property type="evidence" value="ECO:0007669"/>
    <property type="project" value="UniProtKB-KW"/>
</dbReference>
<organism evidence="6 8">
    <name type="scientific">Mycobacterium talmoniae</name>
    <dbReference type="NCBI Taxonomy" id="1858794"/>
    <lineage>
        <taxon>Bacteria</taxon>
        <taxon>Bacillati</taxon>
        <taxon>Actinomycetota</taxon>
        <taxon>Actinomycetes</taxon>
        <taxon>Mycobacteriales</taxon>
        <taxon>Mycobacteriaceae</taxon>
        <taxon>Mycobacterium</taxon>
    </lineage>
</organism>
<evidence type="ECO:0000256" key="3">
    <source>
        <dbReference type="ARBA" id="ARBA00023002"/>
    </source>
</evidence>
<evidence type="ECO:0000313" key="7">
    <source>
        <dbReference type="EMBL" id="PQM48330.1"/>
    </source>
</evidence>
<evidence type="ECO:0000313" key="8">
    <source>
        <dbReference type="Proteomes" id="UP000179734"/>
    </source>
</evidence>